<evidence type="ECO:0000313" key="8">
    <source>
        <dbReference type="Proteomes" id="UP000218172"/>
    </source>
</evidence>
<dbReference type="CDD" id="cd04747">
    <property type="entry name" value="OYE_like_5_FMN"/>
    <property type="match status" value="1"/>
</dbReference>
<comment type="cofactor">
    <cofactor evidence="1">
        <name>FMN</name>
        <dbReference type="ChEBI" id="CHEBI:58210"/>
    </cofactor>
</comment>
<dbReference type="FunFam" id="3.20.20.70:FF:000262">
    <property type="entry name" value="NADH:flavin oxidoreductase"/>
    <property type="match status" value="1"/>
</dbReference>
<dbReference type="PANTHER" id="PTHR43303:SF4">
    <property type="entry name" value="NADPH DEHYDROGENASE C23G7.10C-RELATED"/>
    <property type="match status" value="1"/>
</dbReference>
<dbReference type="EMBL" id="NVQR01000027">
    <property type="protein sequence ID" value="PCH63067.1"/>
    <property type="molecule type" value="Genomic_DNA"/>
</dbReference>
<sequence>MSTEVLFKSFDHPKLQLKNRILMAPMTRQFSPNGIPDENVVKYYQRRAAGGVGLIITEGTTVDHRASSSSERIPSFHGAALESWQKVVEAVHASGGKIAPQLWHVGGIRKPGEGPYPKYPSATPSGLLAPGKKVLESLSVMEIDEIIAAFTDAAHNAKALGFDALELHGAHGYLIDNFFWDGTNQRDDRYGGSISRRTRFAVDILNSIRAEIGEDFPIILRFSQWKQQDFDSKLALNPEQLEEFLTPLSNAGVDIFHCSNRRFWDDEFEGSNMNLAGWTKKITGKPTISVGSVGLNQEFIANYQGGTAETAGIDKLLEKMEADEFDLIAVGRALIANPEWANMVKENKMQEMKTYSRELLTELA</sequence>
<gene>
    <name evidence="7" type="ORF">COC19_01775</name>
</gene>
<evidence type="ECO:0000256" key="3">
    <source>
        <dbReference type="ARBA" id="ARBA00022643"/>
    </source>
</evidence>
<feature type="domain" description="NADH:flavin oxidoreductase/NADH oxidase N-terminal" evidence="6">
    <location>
        <begin position="6"/>
        <end position="349"/>
    </location>
</feature>
<evidence type="ECO:0000256" key="1">
    <source>
        <dbReference type="ARBA" id="ARBA00001917"/>
    </source>
</evidence>
<dbReference type="PANTHER" id="PTHR43303">
    <property type="entry name" value="NADPH DEHYDROGENASE C23G7.10C-RELATED"/>
    <property type="match status" value="1"/>
</dbReference>
<name>A0A2A4MTI2_9GAMM</name>
<evidence type="ECO:0000313" key="7">
    <source>
        <dbReference type="EMBL" id="PCH63067.1"/>
    </source>
</evidence>
<evidence type="ECO:0000256" key="2">
    <source>
        <dbReference type="ARBA" id="ARBA00022630"/>
    </source>
</evidence>
<dbReference type="Pfam" id="PF00724">
    <property type="entry name" value="Oxidored_FMN"/>
    <property type="match status" value="1"/>
</dbReference>
<organism evidence="7 8">
    <name type="scientific">SAR86 cluster bacterium</name>
    <dbReference type="NCBI Taxonomy" id="2030880"/>
    <lineage>
        <taxon>Bacteria</taxon>
        <taxon>Pseudomonadati</taxon>
        <taxon>Pseudomonadota</taxon>
        <taxon>Gammaproteobacteria</taxon>
        <taxon>SAR86 cluster</taxon>
    </lineage>
</organism>
<evidence type="ECO:0000259" key="6">
    <source>
        <dbReference type="Pfam" id="PF00724"/>
    </source>
</evidence>
<dbReference type="GO" id="GO:0050661">
    <property type="term" value="F:NADP binding"/>
    <property type="evidence" value="ECO:0007669"/>
    <property type="project" value="InterPro"/>
</dbReference>
<comment type="caution">
    <text evidence="7">The sequence shown here is derived from an EMBL/GenBank/DDBJ whole genome shotgun (WGS) entry which is preliminary data.</text>
</comment>
<dbReference type="Gene3D" id="3.20.20.70">
    <property type="entry name" value="Aldolase class I"/>
    <property type="match status" value="1"/>
</dbReference>
<dbReference type="SUPFAM" id="SSF51395">
    <property type="entry name" value="FMN-linked oxidoreductases"/>
    <property type="match status" value="1"/>
</dbReference>
<dbReference type="GO" id="GO:0003959">
    <property type="term" value="F:NADPH dehydrogenase activity"/>
    <property type="evidence" value="ECO:0007669"/>
    <property type="project" value="InterPro"/>
</dbReference>
<evidence type="ECO:0000256" key="5">
    <source>
        <dbReference type="ARBA" id="ARBA00023002"/>
    </source>
</evidence>
<protein>
    <submittedName>
        <fullName evidence="7">12-oxophytodienoate reductase</fullName>
    </submittedName>
</protein>
<dbReference type="GO" id="GO:0010181">
    <property type="term" value="F:FMN binding"/>
    <property type="evidence" value="ECO:0007669"/>
    <property type="project" value="InterPro"/>
</dbReference>
<dbReference type="Proteomes" id="UP000218172">
    <property type="component" value="Unassembled WGS sequence"/>
</dbReference>
<keyword evidence="4" id="KW-0521">NADP</keyword>
<keyword evidence="5" id="KW-0560">Oxidoreductase</keyword>
<reference evidence="8" key="1">
    <citation type="submission" date="2017-08" db="EMBL/GenBank/DDBJ databases">
        <title>A dynamic microbial community with high functional redundancy inhabits the cold, oxic subseafloor aquifer.</title>
        <authorList>
            <person name="Tully B.J."/>
            <person name="Wheat C.G."/>
            <person name="Glazer B.T."/>
            <person name="Huber J.A."/>
        </authorList>
    </citation>
    <scope>NUCLEOTIDE SEQUENCE [LARGE SCALE GENOMIC DNA]</scope>
</reference>
<dbReference type="InterPro" id="IPR001155">
    <property type="entry name" value="OxRdtase_FMN_N"/>
</dbReference>
<keyword evidence="2" id="KW-0285">Flavoprotein</keyword>
<dbReference type="InterPro" id="IPR044152">
    <property type="entry name" value="YqjM-like"/>
</dbReference>
<dbReference type="InterPro" id="IPR013785">
    <property type="entry name" value="Aldolase_TIM"/>
</dbReference>
<keyword evidence="3" id="KW-0288">FMN</keyword>
<accession>A0A2A4MTI2</accession>
<dbReference type="AlphaFoldDB" id="A0A2A4MTI2"/>
<proteinExistence type="predicted"/>
<evidence type="ECO:0000256" key="4">
    <source>
        <dbReference type="ARBA" id="ARBA00022857"/>
    </source>
</evidence>